<evidence type="ECO:0000313" key="2">
    <source>
        <dbReference type="EMBL" id="EJD32734.1"/>
    </source>
</evidence>
<gene>
    <name evidence="2" type="ORF">AURDEDRAFT_132018</name>
</gene>
<organism evidence="2 3">
    <name type="scientific">Auricularia subglabra (strain TFB-10046 / SS5)</name>
    <name type="common">White-rot fungus</name>
    <name type="synonym">Auricularia delicata (strain TFB10046)</name>
    <dbReference type="NCBI Taxonomy" id="717982"/>
    <lineage>
        <taxon>Eukaryota</taxon>
        <taxon>Fungi</taxon>
        <taxon>Dikarya</taxon>
        <taxon>Basidiomycota</taxon>
        <taxon>Agaricomycotina</taxon>
        <taxon>Agaricomycetes</taxon>
        <taxon>Auriculariales</taxon>
        <taxon>Auriculariaceae</taxon>
        <taxon>Auricularia</taxon>
    </lineage>
</organism>
<protein>
    <recommendedName>
        <fullName evidence="1">Gfd2/YDR514C-like C-terminal domain-containing protein</fullName>
    </recommendedName>
</protein>
<reference evidence="3" key="1">
    <citation type="journal article" date="2012" name="Science">
        <title>The Paleozoic origin of enzymatic lignin decomposition reconstructed from 31 fungal genomes.</title>
        <authorList>
            <person name="Floudas D."/>
            <person name="Binder M."/>
            <person name="Riley R."/>
            <person name="Barry K."/>
            <person name="Blanchette R.A."/>
            <person name="Henrissat B."/>
            <person name="Martinez A.T."/>
            <person name="Otillar R."/>
            <person name="Spatafora J.W."/>
            <person name="Yadav J.S."/>
            <person name="Aerts A."/>
            <person name="Benoit I."/>
            <person name="Boyd A."/>
            <person name="Carlson A."/>
            <person name="Copeland A."/>
            <person name="Coutinho P.M."/>
            <person name="de Vries R.P."/>
            <person name="Ferreira P."/>
            <person name="Findley K."/>
            <person name="Foster B."/>
            <person name="Gaskell J."/>
            <person name="Glotzer D."/>
            <person name="Gorecki P."/>
            <person name="Heitman J."/>
            <person name="Hesse C."/>
            <person name="Hori C."/>
            <person name="Igarashi K."/>
            <person name="Jurgens J.A."/>
            <person name="Kallen N."/>
            <person name="Kersten P."/>
            <person name="Kohler A."/>
            <person name="Kuees U."/>
            <person name="Kumar T.K.A."/>
            <person name="Kuo A."/>
            <person name="LaButti K."/>
            <person name="Larrondo L.F."/>
            <person name="Lindquist E."/>
            <person name="Ling A."/>
            <person name="Lombard V."/>
            <person name="Lucas S."/>
            <person name="Lundell T."/>
            <person name="Martin R."/>
            <person name="McLaughlin D.J."/>
            <person name="Morgenstern I."/>
            <person name="Morin E."/>
            <person name="Murat C."/>
            <person name="Nagy L.G."/>
            <person name="Nolan M."/>
            <person name="Ohm R.A."/>
            <person name="Patyshakuliyeva A."/>
            <person name="Rokas A."/>
            <person name="Ruiz-Duenas F.J."/>
            <person name="Sabat G."/>
            <person name="Salamov A."/>
            <person name="Samejima M."/>
            <person name="Schmutz J."/>
            <person name="Slot J.C."/>
            <person name="St John F."/>
            <person name="Stenlid J."/>
            <person name="Sun H."/>
            <person name="Sun S."/>
            <person name="Syed K."/>
            <person name="Tsang A."/>
            <person name="Wiebenga A."/>
            <person name="Young D."/>
            <person name="Pisabarro A."/>
            <person name="Eastwood D.C."/>
            <person name="Martin F."/>
            <person name="Cullen D."/>
            <person name="Grigoriev I.V."/>
            <person name="Hibbett D.S."/>
        </authorList>
    </citation>
    <scope>NUCLEOTIDE SEQUENCE [LARGE SCALE GENOMIC DNA]</scope>
    <source>
        <strain evidence="3">TFB10046</strain>
    </source>
</reference>
<dbReference type="Proteomes" id="UP000006514">
    <property type="component" value="Unassembled WGS sequence"/>
</dbReference>
<proteinExistence type="predicted"/>
<dbReference type="EMBL" id="JH688701">
    <property type="protein sequence ID" value="EJD32734.1"/>
    <property type="molecule type" value="Genomic_DNA"/>
</dbReference>
<evidence type="ECO:0000313" key="3">
    <source>
        <dbReference type="Proteomes" id="UP000006514"/>
    </source>
</evidence>
<feature type="non-terminal residue" evidence="2">
    <location>
        <position position="529"/>
    </location>
</feature>
<dbReference type="OrthoDB" id="5953249at2759"/>
<keyword evidence="3" id="KW-1185">Reference proteome</keyword>
<dbReference type="Pfam" id="PF21762">
    <property type="entry name" value="DEDDh_C"/>
    <property type="match status" value="1"/>
</dbReference>
<evidence type="ECO:0000259" key="1">
    <source>
        <dbReference type="Pfam" id="PF21762"/>
    </source>
</evidence>
<dbReference type="AlphaFoldDB" id="J0CR54"/>
<name>J0CR54_AURST</name>
<dbReference type="PANTHER" id="PTHR28083:SF1">
    <property type="entry name" value="GOOD FOR FULL DBP5 ACTIVITY PROTEIN 2"/>
    <property type="match status" value="1"/>
</dbReference>
<dbReference type="InParanoid" id="J0CR54"/>
<dbReference type="InterPro" id="IPR048519">
    <property type="entry name" value="Gfd2/YDR514C-like_C"/>
</dbReference>
<dbReference type="PANTHER" id="PTHR28083">
    <property type="entry name" value="GOOD FOR FULL DBP5 ACTIVITY PROTEIN 2"/>
    <property type="match status" value="1"/>
</dbReference>
<accession>J0CR54</accession>
<dbReference type="eggNOG" id="ENOG502S1H2">
    <property type="taxonomic scope" value="Eukaryota"/>
</dbReference>
<dbReference type="KEGG" id="adl:AURDEDRAFT_132018"/>
<dbReference type="InterPro" id="IPR040151">
    <property type="entry name" value="Gfd2/YDR514C-like"/>
</dbReference>
<dbReference type="GO" id="GO:0005634">
    <property type="term" value="C:nucleus"/>
    <property type="evidence" value="ECO:0007669"/>
    <property type="project" value="TreeGrafter"/>
</dbReference>
<feature type="domain" description="Gfd2/YDR514C-like C-terminal" evidence="1">
    <location>
        <begin position="44"/>
        <end position="214"/>
    </location>
</feature>
<sequence>MSPRSLPVQPPGVSGNAAKRDYMAEARYAFALARMCYLSREGTWFAVDLELTRDGNHYITEVGMAKWSPAGSHEDVVHLGIPENVARDEAPYMRPVPFLFGVTRAVSLVTALEAVRAAAAEAANAGPLYIVCHAKQTERNHLVDIHGVLPGPRNDSVETLGKASVVWFDTQYLFAGLTGTRSPESLPISLLDLVTTLGVPHSAQGWHNAGNDAKELQQLKEITSIRRTRLLSEVTIEVAIAVQSNPRPAALGGAMLGPMSAVDFNRLLGILSRTLIPVELIAHVISIGVEDGVLAPWQLLGLNSYWRNYIFENPELWSQQLVDSLVERLVKLWDSRPQPPPERLVRALRAYTLAAVGRCPAQDDLDWAMHSLFRIENALAWPDATREAGVEACDFHALSYHPLCHARRMAEEQDKILAAAFPALPDTSSSPFASRGLAAWSARERQGRITRTAVNFHGYDLLEHGAHILGETLRMLVRTDAPDDARAIFLAHKWMNLGRCPAVRAWVIRFAIHPRRENLDLQMLHRALT</sequence>